<dbReference type="Pfam" id="PF03808">
    <property type="entry name" value="Glyco_tran_WecG"/>
    <property type="match status" value="1"/>
</dbReference>
<evidence type="ECO:0000313" key="6">
    <source>
        <dbReference type="EMBL" id="WLV24147.1"/>
    </source>
</evidence>
<accession>A0ABY9KTT9</accession>
<dbReference type="HAMAP" id="MF_02070">
    <property type="entry name" value="TagA_TarA"/>
    <property type="match status" value="1"/>
</dbReference>
<dbReference type="EC" id="2.4.1.187" evidence="5"/>
<sequence length="249" mass="28524">MKGRFQMVDIKETVSIMDIDFLKVTKNELMKEMLLPALVNGERRFIVTANPEIVMKARQDASYRQAVQRADYTIADGIGIVKAADWKGEPLPERIAGYDVMRNLLQIAEEKGYSCFFLGAAEEVNERAVQEVKRLHPNLKIAGRHHGFFELKDDTVLEQVKTANPDMVFVALGLPRQENWIAKHLDQFEKGLFMGVGGSFDVLAGEVKRAPGIWIKLNLEWAYRALRQPARILRLMTVFHFMFLARFKK</sequence>
<keyword evidence="4 5" id="KW-0961">Cell wall biogenesis/degradation</keyword>
<keyword evidence="2 5" id="KW-0808">Transferase</keyword>
<keyword evidence="7" id="KW-1185">Reference proteome</keyword>
<evidence type="ECO:0000256" key="3">
    <source>
        <dbReference type="ARBA" id="ARBA00022944"/>
    </source>
</evidence>
<dbReference type="CDD" id="cd06533">
    <property type="entry name" value="Glyco_transf_WecG_TagA"/>
    <property type="match status" value="1"/>
</dbReference>
<keyword evidence="1 5" id="KW-0328">Glycosyltransferase</keyword>
<dbReference type="EMBL" id="CP129113">
    <property type="protein sequence ID" value="WLV24147.1"/>
    <property type="molecule type" value="Genomic_DNA"/>
</dbReference>
<name>A0ABY9KTT9_9BACI</name>
<comment type="function">
    <text evidence="5">Catalyzes the conversion of GlcNAc-PP-undecaprenol into ManNAc-GlcNAc-PP-undecaprenol, the first committed lipid intermediate in the de novo synthesis of teichoic acid.</text>
</comment>
<dbReference type="PANTHER" id="PTHR34136:SF1">
    <property type="entry name" value="UDP-N-ACETYL-D-MANNOSAMINURONIC ACID TRANSFERASE"/>
    <property type="match status" value="1"/>
</dbReference>
<evidence type="ECO:0000256" key="5">
    <source>
        <dbReference type="HAMAP-Rule" id="MF_02070"/>
    </source>
</evidence>
<evidence type="ECO:0000256" key="4">
    <source>
        <dbReference type="ARBA" id="ARBA00023316"/>
    </source>
</evidence>
<evidence type="ECO:0000256" key="1">
    <source>
        <dbReference type="ARBA" id="ARBA00022676"/>
    </source>
</evidence>
<dbReference type="Proteomes" id="UP001180087">
    <property type="component" value="Chromosome"/>
</dbReference>
<proteinExistence type="inferred from homology"/>
<protein>
    <recommendedName>
        <fullName evidence="5">N-acetylglucosaminyldiphosphoundecaprenol N-acetyl-beta-D-mannosaminyltransferase</fullName>
        <ecNumber evidence="5">2.4.1.187</ecNumber>
    </recommendedName>
    <alternativeName>
        <fullName evidence="5">N-acetylmannosaminyltransferase</fullName>
    </alternativeName>
    <alternativeName>
        <fullName evidence="5">UDP-N-acetylmannosamine transferase</fullName>
    </alternativeName>
    <alternativeName>
        <fullName evidence="5">UDP-N-acetylmannosamine:N-acetylglucosaminyl pyrophosphorylundecaprenol N-acetylmannosaminyltransferase</fullName>
    </alternativeName>
</protein>
<comment type="catalytic activity">
    <reaction evidence="5">
        <text>UDP-N-acetyl-alpha-D-mannosamine + N-acetyl-alpha-D-glucosaminyl-di-trans,octa-cis-undecaprenyl diphosphate = N-acetyl-beta-D-mannosaminyl-(1-&gt;4)-N-acetyl-alpha-D-glucosaminyl di-trans,octa-cis-undecaprenyl diphosphate + UDP + H(+)</text>
        <dbReference type="Rhea" id="RHEA:16053"/>
        <dbReference type="ChEBI" id="CHEBI:15378"/>
        <dbReference type="ChEBI" id="CHEBI:58223"/>
        <dbReference type="ChEBI" id="CHEBI:62959"/>
        <dbReference type="ChEBI" id="CHEBI:68623"/>
        <dbReference type="ChEBI" id="CHEBI:132210"/>
        <dbReference type="EC" id="2.4.1.187"/>
    </reaction>
</comment>
<comment type="pathway">
    <text evidence="5">Cell wall biogenesis; teichoic acid biosynthesis.</text>
</comment>
<comment type="similarity">
    <text evidence="5">Belongs to the glycosyltransferase 26 family. TagA/TarA subfamily.</text>
</comment>
<evidence type="ECO:0000256" key="2">
    <source>
        <dbReference type="ARBA" id="ARBA00022679"/>
    </source>
</evidence>
<reference evidence="6" key="1">
    <citation type="submission" date="2023-06" db="EMBL/GenBank/DDBJ databases">
        <title>A Treasure from Seagulls: Isolation and Description of Aciduricobacillus qingdaonensis gen. nov., sp. nov., a Rare Obligately Uric Acid-utilizing Member in the Family Bacillaceae.</title>
        <authorList>
            <person name="Liu W."/>
            <person name="Wang B."/>
        </authorList>
    </citation>
    <scope>NUCLEOTIDE SEQUENCE</scope>
    <source>
        <strain evidence="6">44XB</strain>
    </source>
</reference>
<dbReference type="InterPro" id="IPR004629">
    <property type="entry name" value="WecG_TagA_CpsF"/>
</dbReference>
<organism evidence="6 7">
    <name type="scientific">Aciduricibacillus chroicocephali</name>
    <dbReference type="NCBI Taxonomy" id="3054939"/>
    <lineage>
        <taxon>Bacteria</taxon>
        <taxon>Bacillati</taxon>
        <taxon>Bacillota</taxon>
        <taxon>Bacilli</taxon>
        <taxon>Bacillales</taxon>
        <taxon>Bacillaceae</taxon>
        <taxon>Aciduricibacillus</taxon>
    </lineage>
</organism>
<keyword evidence="3 5" id="KW-0777">Teichoic acid biosynthesis</keyword>
<evidence type="ECO:0000313" key="7">
    <source>
        <dbReference type="Proteomes" id="UP001180087"/>
    </source>
</evidence>
<dbReference type="PANTHER" id="PTHR34136">
    <property type="match status" value="1"/>
</dbReference>
<dbReference type="InterPro" id="IPR034714">
    <property type="entry name" value="TagA_TarA"/>
</dbReference>
<gene>
    <name evidence="6" type="ORF">QR721_10935</name>
</gene>
<dbReference type="RefSeq" id="WP_348026879.1">
    <property type="nucleotide sequence ID" value="NZ_CP129113.1"/>
</dbReference>
<dbReference type="NCBIfam" id="TIGR00696">
    <property type="entry name" value="wecG_tagA_cpsF"/>
    <property type="match status" value="1"/>
</dbReference>